<accession>A0A6I9RHB7</accession>
<feature type="chain" id="PRO_5026865280" evidence="2">
    <location>
        <begin position="19"/>
        <end position="191"/>
    </location>
</feature>
<dbReference type="CDD" id="cd15798">
    <property type="entry name" value="PMEI-like_3"/>
    <property type="match status" value="1"/>
</dbReference>
<feature type="signal peptide" evidence="2">
    <location>
        <begin position="1"/>
        <end position="18"/>
    </location>
</feature>
<dbReference type="RefSeq" id="XP_010926117.1">
    <property type="nucleotide sequence ID" value="XM_010927815.3"/>
</dbReference>
<dbReference type="PANTHER" id="PTHR31080:SF64">
    <property type="entry name" value="PLANT INVERTASE_PECTIN METHYLESTERASE INHIBITOR SUPERFAMILY PROTEIN"/>
    <property type="match status" value="1"/>
</dbReference>
<dbReference type="Pfam" id="PF04043">
    <property type="entry name" value="PMEI"/>
    <property type="match status" value="1"/>
</dbReference>
<dbReference type="GO" id="GO:0004857">
    <property type="term" value="F:enzyme inhibitor activity"/>
    <property type="evidence" value="ECO:0007669"/>
    <property type="project" value="InterPro"/>
</dbReference>
<dbReference type="InterPro" id="IPR051955">
    <property type="entry name" value="PME_Inhibitor"/>
</dbReference>
<name>A0A6I9RHB7_ELAGV</name>
<gene>
    <name evidence="5" type="primary">LOC105048499</name>
</gene>
<reference evidence="5" key="1">
    <citation type="submission" date="2025-08" db="UniProtKB">
        <authorList>
            <consortium name="RefSeq"/>
        </authorList>
    </citation>
    <scope>IDENTIFICATION</scope>
</reference>
<dbReference type="GeneID" id="105048499"/>
<sequence>MAAKKLAFFLVSLAAVAAAPASCEEGNSTEFIRRCCEATRYPRLCFNSMAGYASLVQGSPVQVAQLATNLTLGRISGVASRVELLRHGASGRKAAALSDCAEALGDAADQAQRTAAELAGLGAAVGPEVAWRVSNAQTWMSAALTNEETCTDGFERVGPWPIKAEVCRRVRRVKHFTSNALALVNNLVATH</sequence>
<dbReference type="FunCoup" id="A0A6I9RHB7">
    <property type="interactions" value="27"/>
</dbReference>
<dbReference type="SMART" id="SM00856">
    <property type="entry name" value="PMEI"/>
    <property type="match status" value="1"/>
</dbReference>
<dbReference type="KEGG" id="egu:105048499"/>
<dbReference type="SUPFAM" id="SSF101148">
    <property type="entry name" value="Plant invertase/pectin methylesterase inhibitor"/>
    <property type="match status" value="1"/>
</dbReference>
<dbReference type="Proteomes" id="UP000504607">
    <property type="component" value="Chromosome 7"/>
</dbReference>
<feature type="domain" description="Pectinesterase inhibitor" evidence="3">
    <location>
        <begin position="27"/>
        <end position="183"/>
    </location>
</feature>
<dbReference type="InterPro" id="IPR035513">
    <property type="entry name" value="Invertase/methylesterase_inhib"/>
</dbReference>
<proteinExistence type="predicted"/>
<keyword evidence="1 2" id="KW-0732">Signal</keyword>
<dbReference type="PANTHER" id="PTHR31080">
    <property type="entry name" value="PECTINESTERASE INHIBITOR-LIKE"/>
    <property type="match status" value="1"/>
</dbReference>
<evidence type="ECO:0000256" key="2">
    <source>
        <dbReference type="SAM" id="SignalP"/>
    </source>
</evidence>
<evidence type="ECO:0000313" key="5">
    <source>
        <dbReference type="RefSeq" id="XP_010926117.1"/>
    </source>
</evidence>
<dbReference type="AlphaFoldDB" id="A0A6I9RHB7"/>
<dbReference type="InParanoid" id="A0A6I9RHB7"/>
<keyword evidence="4" id="KW-1185">Reference proteome</keyword>
<evidence type="ECO:0000313" key="4">
    <source>
        <dbReference type="Proteomes" id="UP000504607"/>
    </source>
</evidence>
<dbReference type="NCBIfam" id="TIGR01614">
    <property type="entry name" value="PME_inhib"/>
    <property type="match status" value="1"/>
</dbReference>
<evidence type="ECO:0000256" key="1">
    <source>
        <dbReference type="ARBA" id="ARBA00022729"/>
    </source>
</evidence>
<dbReference type="InterPro" id="IPR006501">
    <property type="entry name" value="Pectinesterase_inhib_dom"/>
</dbReference>
<evidence type="ECO:0000259" key="3">
    <source>
        <dbReference type="SMART" id="SM00856"/>
    </source>
</evidence>
<dbReference type="OrthoDB" id="1430376at2759"/>
<protein>
    <submittedName>
        <fullName evidence="5">21 kDa protein</fullName>
    </submittedName>
</protein>
<organism evidence="4 5">
    <name type="scientific">Elaeis guineensis var. tenera</name>
    <name type="common">Oil palm</name>
    <dbReference type="NCBI Taxonomy" id="51953"/>
    <lineage>
        <taxon>Eukaryota</taxon>
        <taxon>Viridiplantae</taxon>
        <taxon>Streptophyta</taxon>
        <taxon>Embryophyta</taxon>
        <taxon>Tracheophyta</taxon>
        <taxon>Spermatophyta</taxon>
        <taxon>Magnoliopsida</taxon>
        <taxon>Liliopsida</taxon>
        <taxon>Arecaceae</taxon>
        <taxon>Arecoideae</taxon>
        <taxon>Cocoseae</taxon>
        <taxon>Elaeidinae</taxon>
        <taxon>Elaeis</taxon>
    </lineage>
</organism>
<dbReference type="Gene3D" id="1.20.140.40">
    <property type="entry name" value="Invertase/pectin methylesterase inhibitor family protein"/>
    <property type="match status" value="1"/>
</dbReference>